<dbReference type="EMBL" id="MN738844">
    <property type="protein sequence ID" value="QHT27889.1"/>
    <property type="molecule type" value="Genomic_DNA"/>
</dbReference>
<feature type="transmembrane region" description="Helical" evidence="2">
    <location>
        <begin position="122"/>
        <end position="141"/>
    </location>
</feature>
<evidence type="ECO:0000313" key="3">
    <source>
        <dbReference type="EMBL" id="QHT27889.1"/>
    </source>
</evidence>
<evidence type="ECO:0000256" key="1">
    <source>
        <dbReference type="SAM" id="MobiDB-lite"/>
    </source>
</evidence>
<sequence>MSQSTPLNQLPRENMNNSQQQSSSDMVDDILNEMSVNDDMNTESFNHMMDASQVPPEKMEENFLNNNNSNQQQNIQEPNNQNTNNLEQQNNSKEPFQNNLISKLKGGNIEELFKDCLKQIKYSIIVFILVMIVSLPQFNRFVFTKVKGMLLESGEINMKGVLLKSVIATIVFLVLSFVI</sequence>
<proteinExistence type="predicted"/>
<keyword evidence="2" id="KW-0812">Transmembrane</keyword>
<protein>
    <recommendedName>
        <fullName evidence="4">Transmembrane protein</fullName>
    </recommendedName>
</protein>
<keyword evidence="2" id="KW-0472">Membrane</keyword>
<accession>A0A6C0EHY4</accession>
<feature type="region of interest" description="Disordered" evidence="1">
    <location>
        <begin position="60"/>
        <end position="91"/>
    </location>
</feature>
<feature type="region of interest" description="Disordered" evidence="1">
    <location>
        <begin position="1"/>
        <end position="24"/>
    </location>
</feature>
<name>A0A6C0EHY4_9ZZZZ</name>
<organism evidence="3">
    <name type="scientific">viral metagenome</name>
    <dbReference type="NCBI Taxonomy" id="1070528"/>
    <lineage>
        <taxon>unclassified sequences</taxon>
        <taxon>metagenomes</taxon>
        <taxon>organismal metagenomes</taxon>
    </lineage>
</organism>
<reference evidence="3" key="1">
    <citation type="journal article" date="2020" name="Nature">
        <title>Giant virus diversity and host interactions through global metagenomics.</title>
        <authorList>
            <person name="Schulz F."/>
            <person name="Roux S."/>
            <person name="Paez-Espino D."/>
            <person name="Jungbluth S."/>
            <person name="Walsh D.A."/>
            <person name="Denef V.J."/>
            <person name="McMahon K.D."/>
            <person name="Konstantinidis K.T."/>
            <person name="Eloe-Fadrosh E.A."/>
            <person name="Kyrpides N.C."/>
            <person name="Woyke T."/>
        </authorList>
    </citation>
    <scope>NUCLEOTIDE SEQUENCE</scope>
    <source>
        <strain evidence="3">GVMAG-M-3300000115-19</strain>
    </source>
</reference>
<feature type="compositionally biased region" description="Low complexity" evidence="1">
    <location>
        <begin position="62"/>
        <end position="91"/>
    </location>
</feature>
<evidence type="ECO:0000256" key="2">
    <source>
        <dbReference type="SAM" id="Phobius"/>
    </source>
</evidence>
<feature type="transmembrane region" description="Helical" evidence="2">
    <location>
        <begin position="161"/>
        <end position="178"/>
    </location>
</feature>
<evidence type="ECO:0008006" key="4">
    <source>
        <dbReference type="Google" id="ProtNLM"/>
    </source>
</evidence>
<dbReference type="AlphaFoldDB" id="A0A6C0EHY4"/>
<keyword evidence="2" id="KW-1133">Transmembrane helix</keyword>